<reference evidence="2 3" key="1">
    <citation type="journal article" date="2014" name="Genome Biol. Evol.">
        <title>Comparative genomics and transcriptomics analyses reveal divergent lifestyle features of nematode endoparasitic fungus Hirsutella minnesotensis.</title>
        <authorList>
            <person name="Lai Y."/>
            <person name="Liu K."/>
            <person name="Zhang X."/>
            <person name="Zhang X."/>
            <person name="Li K."/>
            <person name="Wang N."/>
            <person name="Shu C."/>
            <person name="Wu Y."/>
            <person name="Wang C."/>
            <person name="Bushley K.E."/>
            <person name="Xiang M."/>
            <person name="Liu X."/>
        </authorList>
    </citation>
    <scope>NUCLEOTIDE SEQUENCE [LARGE SCALE GENOMIC DNA]</scope>
    <source>
        <strain evidence="2 3">3608</strain>
    </source>
</reference>
<evidence type="ECO:0000313" key="3">
    <source>
        <dbReference type="Proteomes" id="UP000054481"/>
    </source>
</evidence>
<keyword evidence="3" id="KW-1185">Reference proteome</keyword>
<gene>
    <name evidence="2" type="ORF">HIM_09526</name>
</gene>
<feature type="transmembrane region" description="Helical" evidence="1">
    <location>
        <begin position="251"/>
        <end position="274"/>
    </location>
</feature>
<organism evidence="2 3">
    <name type="scientific">Hirsutella minnesotensis 3608</name>
    <dbReference type="NCBI Taxonomy" id="1043627"/>
    <lineage>
        <taxon>Eukaryota</taxon>
        <taxon>Fungi</taxon>
        <taxon>Dikarya</taxon>
        <taxon>Ascomycota</taxon>
        <taxon>Pezizomycotina</taxon>
        <taxon>Sordariomycetes</taxon>
        <taxon>Hypocreomycetidae</taxon>
        <taxon>Hypocreales</taxon>
        <taxon>Ophiocordycipitaceae</taxon>
        <taxon>Hirsutella</taxon>
    </lineage>
</organism>
<feature type="transmembrane region" description="Helical" evidence="1">
    <location>
        <begin position="103"/>
        <end position="132"/>
    </location>
</feature>
<evidence type="ECO:0000313" key="2">
    <source>
        <dbReference type="EMBL" id="KJZ71107.1"/>
    </source>
</evidence>
<dbReference type="Proteomes" id="UP000054481">
    <property type="component" value="Unassembled WGS sequence"/>
</dbReference>
<sequence>MSSIEITSLLQLSLAFYGIYWKIKEGYALVEAPDLVHVLKLTSENSARYWPVIWLEVLAGVSFESLQDDWPWFSLHLFLYMGQLIPFVVIIIMVSTMDKKIWVLFRVVAMLGGLSTFCGLSIGMPIVSVWILHGHKDRRQHRDTSWYRRSILGSLLLLSTFTHIGSFAAAFIATWVPSAIGTRPNGPMHMMNSLVNVPMPGQMELPTASVRQARLRQINEMTGTSSGFFMAAGILWRVLESRGKHISYELLIWMFLVSLIAGPAAGSAAVLLLAETIVSEDGFQGQHRLHGAKAA</sequence>
<proteinExistence type="predicted"/>
<name>A0A0F7ZXQ0_9HYPO</name>
<evidence type="ECO:0000256" key="1">
    <source>
        <dbReference type="SAM" id="Phobius"/>
    </source>
</evidence>
<dbReference type="AlphaFoldDB" id="A0A0F7ZXQ0"/>
<feature type="transmembrane region" description="Helical" evidence="1">
    <location>
        <begin position="78"/>
        <end position="97"/>
    </location>
</feature>
<dbReference type="EMBL" id="KQ030588">
    <property type="protein sequence ID" value="KJZ71107.1"/>
    <property type="molecule type" value="Genomic_DNA"/>
</dbReference>
<accession>A0A0F7ZXQ0</accession>
<feature type="transmembrane region" description="Helical" evidence="1">
    <location>
        <begin position="152"/>
        <end position="176"/>
    </location>
</feature>
<protein>
    <submittedName>
        <fullName evidence="2">Uncharacterized protein</fullName>
    </submittedName>
</protein>
<keyword evidence="1" id="KW-0812">Transmembrane</keyword>
<keyword evidence="1" id="KW-0472">Membrane</keyword>
<keyword evidence="1" id="KW-1133">Transmembrane helix</keyword>
<dbReference type="OrthoDB" id="4945152at2759"/>